<dbReference type="AlphaFoldDB" id="A0A4U6S005"/>
<gene>
    <name evidence="2" type="ORF">FDV58_16060</name>
</gene>
<reference evidence="2 3" key="1">
    <citation type="submission" date="2019-05" db="EMBL/GenBank/DDBJ databases">
        <title>Draft Genome of Bradyrhizobium elkanii strain SEMIA 938, Used in Commercial Inoculants for Lupinus spp. in Brazil.</title>
        <authorList>
            <person name="Hungria M."/>
            <person name="Delamuta J.R.M."/>
            <person name="Ribeiro R.A."/>
            <person name="Nogueira M.A."/>
        </authorList>
    </citation>
    <scope>NUCLEOTIDE SEQUENCE [LARGE SCALE GENOMIC DNA]</scope>
    <source>
        <strain evidence="2 3">Semia 938</strain>
    </source>
</reference>
<proteinExistence type="predicted"/>
<dbReference type="Proteomes" id="UP000305095">
    <property type="component" value="Unassembled WGS sequence"/>
</dbReference>
<keyword evidence="1" id="KW-0472">Membrane</keyword>
<feature type="transmembrane region" description="Helical" evidence="1">
    <location>
        <begin position="44"/>
        <end position="65"/>
    </location>
</feature>
<keyword evidence="1" id="KW-1133">Transmembrane helix</keyword>
<protein>
    <submittedName>
        <fullName evidence="2">Uncharacterized protein</fullName>
    </submittedName>
</protein>
<sequence>MPIRSDIMQTALIIALSLHVLSSVFWAGSSFTLARTGGLGGEKLLFPQIGAATIAIVTGATLWRLVHEGSFGPSEQILAGGAIAALAAIAVQVIVGGGAVRQLRNDAGDTSAARSRLAVAQRIAAGLLAVTALCMGAARYA</sequence>
<evidence type="ECO:0000256" key="1">
    <source>
        <dbReference type="SAM" id="Phobius"/>
    </source>
</evidence>
<comment type="caution">
    <text evidence="2">The sequence shown here is derived from an EMBL/GenBank/DDBJ whole genome shotgun (WGS) entry which is preliminary data.</text>
</comment>
<organism evidence="2 3">
    <name type="scientific">Bradyrhizobium elkanii</name>
    <dbReference type="NCBI Taxonomy" id="29448"/>
    <lineage>
        <taxon>Bacteria</taxon>
        <taxon>Pseudomonadati</taxon>
        <taxon>Pseudomonadota</taxon>
        <taxon>Alphaproteobacteria</taxon>
        <taxon>Hyphomicrobiales</taxon>
        <taxon>Nitrobacteraceae</taxon>
        <taxon>Bradyrhizobium</taxon>
    </lineage>
</organism>
<feature type="transmembrane region" description="Helical" evidence="1">
    <location>
        <begin position="77"/>
        <end position="99"/>
    </location>
</feature>
<evidence type="ECO:0000313" key="3">
    <source>
        <dbReference type="Proteomes" id="UP000305095"/>
    </source>
</evidence>
<feature type="transmembrane region" description="Helical" evidence="1">
    <location>
        <begin position="119"/>
        <end position="138"/>
    </location>
</feature>
<dbReference type="EMBL" id="SZZP01000008">
    <property type="protein sequence ID" value="TKV80904.1"/>
    <property type="molecule type" value="Genomic_DNA"/>
</dbReference>
<name>A0A4U6S005_BRAEL</name>
<evidence type="ECO:0000313" key="2">
    <source>
        <dbReference type="EMBL" id="TKV80904.1"/>
    </source>
</evidence>
<accession>A0A4U6S005</accession>
<keyword evidence="1" id="KW-0812">Transmembrane</keyword>